<keyword evidence="1" id="KW-0472">Membrane</keyword>
<dbReference type="EMBL" id="JAUIQD010000005">
    <property type="protein sequence ID" value="KAK3349198.1"/>
    <property type="molecule type" value="Genomic_DNA"/>
</dbReference>
<feature type="transmembrane region" description="Helical" evidence="1">
    <location>
        <begin position="269"/>
        <end position="288"/>
    </location>
</feature>
<evidence type="ECO:0000313" key="3">
    <source>
        <dbReference type="Proteomes" id="UP001275084"/>
    </source>
</evidence>
<evidence type="ECO:0000313" key="2">
    <source>
        <dbReference type="EMBL" id="KAK3349198.1"/>
    </source>
</evidence>
<protein>
    <submittedName>
        <fullName evidence="2">Uncharacterized protein</fullName>
    </submittedName>
</protein>
<reference evidence="2" key="2">
    <citation type="submission" date="2023-06" db="EMBL/GenBank/DDBJ databases">
        <authorList>
            <consortium name="Lawrence Berkeley National Laboratory"/>
            <person name="Haridas S."/>
            <person name="Hensen N."/>
            <person name="Bonometti L."/>
            <person name="Westerberg I."/>
            <person name="Brannstrom I.O."/>
            <person name="Guillou S."/>
            <person name="Cros-Aarteil S."/>
            <person name="Calhoun S."/>
            <person name="Kuo A."/>
            <person name="Mondo S."/>
            <person name="Pangilinan J."/>
            <person name="Riley R."/>
            <person name="Labutti K."/>
            <person name="Andreopoulos B."/>
            <person name="Lipzen A."/>
            <person name="Chen C."/>
            <person name="Yanf M."/>
            <person name="Daum C."/>
            <person name="Ng V."/>
            <person name="Clum A."/>
            <person name="Steindorff A."/>
            <person name="Ohm R."/>
            <person name="Martin F."/>
            <person name="Silar P."/>
            <person name="Natvig D."/>
            <person name="Lalanne C."/>
            <person name="Gautier V."/>
            <person name="Ament-Velasquez S.L."/>
            <person name="Kruys A."/>
            <person name="Hutchinson M.I."/>
            <person name="Powell A.J."/>
            <person name="Barry K."/>
            <person name="Miller A.N."/>
            <person name="Grigoriev I.V."/>
            <person name="Debuchy R."/>
            <person name="Gladieux P."/>
            <person name="Thoren M.H."/>
            <person name="Johannesson H."/>
        </authorList>
    </citation>
    <scope>NUCLEOTIDE SEQUENCE</scope>
    <source>
        <strain evidence="2">CBS 955.72</strain>
    </source>
</reference>
<feature type="transmembrane region" description="Helical" evidence="1">
    <location>
        <begin position="194"/>
        <end position="216"/>
    </location>
</feature>
<keyword evidence="1" id="KW-1133">Transmembrane helix</keyword>
<keyword evidence="3" id="KW-1185">Reference proteome</keyword>
<organism evidence="2 3">
    <name type="scientific">Lasiosphaeria hispida</name>
    <dbReference type="NCBI Taxonomy" id="260671"/>
    <lineage>
        <taxon>Eukaryota</taxon>
        <taxon>Fungi</taxon>
        <taxon>Dikarya</taxon>
        <taxon>Ascomycota</taxon>
        <taxon>Pezizomycotina</taxon>
        <taxon>Sordariomycetes</taxon>
        <taxon>Sordariomycetidae</taxon>
        <taxon>Sordariales</taxon>
        <taxon>Lasiosphaeriaceae</taxon>
        <taxon>Lasiosphaeria</taxon>
    </lineage>
</organism>
<comment type="caution">
    <text evidence="2">The sequence shown here is derived from an EMBL/GenBank/DDBJ whole genome shotgun (WGS) entry which is preliminary data.</text>
</comment>
<reference evidence="2" key="1">
    <citation type="journal article" date="2023" name="Mol. Phylogenet. Evol.">
        <title>Genome-scale phylogeny and comparative genomics of the fungal order Sordariales.</title>
        <authorList>
            <person name="Hensen N."/>
            <person name="Bonometti L."/>
            <person name="Westerberg I."/>
            <person name="Brannstrom I.O."/>
            <person name="Guillou S."/>
            <person name="Cros-Aarteil S."/>
            <person name="Calhoun S."/>
            <person name="Haridas S."/>
            <person name="Kuo A."/>
            <person name="Mondo S."/>
            <person name="Pangilinan J."/>
            <person name="Riley R."/>
            <person name="LaButti K."/>
            <person name="Andreopoulos B."/>
            <person name="Lipzen A."/>
            <person name="Chen C."/>
            <person name="Yan M."/>
            <person name="Daum C."/>
            <person name="Ng V."/>
            <person name="Clum A."/>
            <person name="Steindorff A."/>
            <person name="Ohm R.A."/>
            <person name="Martin F."/>
            <person name="Silar P."/>
            <person name="Natvig D.O."/>
            <person name="Lalanne C."/>
            <person name="Gautier V."/>
            <person name="Ament-Velasquez S.L."/>
            <person name="Kruys A."/>
            <person name="Hutchinson M.I."/>
            <person name="Powell A.J."/>
            <person name="Barry K."/>
            <person name="Miller A.N."/>
            <person name="Grigoriev I.V."/>
            <person name="Debuchy R."/>
            <person name="Gladieux P."/>
            <person name="Hiltunen Thoren M."/>
            <person name="Johannesson H."/>
        </authorList>
    </citation>
    <scope>NUCLEOTIDE SEQUENCE</scope>
    <source>
        <strain evidence="2">CBS 955.72</strain>
    </source>
</reference>
<feature type="transmembrane region" description="Helical" evidence="1">
    <location>
        <begin position="22"/>
        <end position="43"/>
    </location>
</feature>
<keyword evidence="1" id="KW-0812">Transmembrane</keyword>
<name>A0AAJ0HE47_9PEZI</name>
<gene>
    <name evidence="2" type="ORF">B0T25DRAFT_457001</name>
</gene>
<proteinExistence type="predicted"/>
<dbReference type="Proteomes" id="UP001275084">
    <property type="component" value="Unassembled WGS sequence"/>
</dbReference>
<dbReference type="AlphaFoldDB" id="A0AAJ0HE47"/>
<sequence>MDEPAESASSQFRSQWTNPGDVFSVLLIVGADVIQLALAALTGHTLTPIAFSFGWVAYGISAVVSAVGENRLVRCPPEIDMDVVNLASGYGRPNRSWLLARLVRTFDHWAAEEVRAAVRGVHILPTRDEEEGLLQGRKRPEMYAGLCVVVCKWVQNGGSEPGVPALDGVWWSGLLVSAVQLGIAAIPWGLYGNWGIFVATACGTLLAYASGSFPQWRQEKWHWRKQNKTVALVPISGRRLAIVILGADHGFDLEALAGGATLDRLSTRIYTGILAALWLVLLVTCTGIKTDTWYLLAVGGLGMLQNLAVAGLPRSPEALGIPIELVPDSGVFAEHKVMWALMELEMKYPGTGRQLVGMFFPGKLMGWETEWWEAATTAERRLELLGEAKNKEWKRLMDKQG</sequence>
<accession>A0AAJ0HE47</accession>
<feature type="transmembrane region" description="Helical" evidence="1">
    <location>
        <begin position="169"/>
        <end position="188"/>
    </location>
</feature>
<evidence type="ECO:0000256" key="1">
    <source>
        <dbReference type="SAM" id="Phobius"/>
    </source>
</evidence>
<feature type="transmembrane region" description="Helical" evidence="1">
    <location>
        <begin position="49"/>
        <end position="68"/>
    </location>
</feature>